<feature type="repeat" description="WD" evidence="1">
    <location>
        <begin position="23"/>
        <end position="55"/>
    </location>
</feature>
<accession>T1K6R1</accession>
<reference evidence="3" key="1">
    <citation type="submission" date="2011-08" db="EMBL/GenBank/DDBJ databases">
        <authorList>
            <person name="Rombauts S."/>
        </authorList>
    </citation>
    <scope>NUCLEOTIDE SEQUENCE</scope>
    <source>
        <strain evidence="3">London</strain>
    </source>
</reference>
<keyword evidence="3" id="KW-1185">Reference proteome</keyword>
<dbReference type="EMBL" id="CAEY01001794">
    <property type="status" value="NOT_ANNOTATED_CDS"/>
    <property type="molecule type" value="Genomic_DNA"/>
</dbReference>
<dbReference type="PROSITE" id="PS50082">
    <property type="entry name" value="WD_REPEATS_2"/>
    <property type="match status" value="1"/>
</dbReference>
<dbReference type="SUPFAM" id="SSF50978">
    <property type="entry name" value="WD40 repeat-like"/>
    <property type="match status" value="1"/>
</dbReference>
<dbReference type="SMART" id="SM00320">
    <property type="entry name" value="WD40"/>
    <property type="match status" value="1"/>
</dbReference>
<evidence type="ECO:0000313" key="2">
    <source>
        <dbReference type="EnsemblMetazoa" id="tetur06g01400.1"/>
    </source>
</evidence>
<dbReference type="InterPro" id="IPR015943">
    <property type="entry name" value="WD40/YVTN_repeat-like_dom_sf"/>
</dbReference>
<dbReference type="EnsemblMetazoa" id="tetur06g01400.1">
    <property type="protein sequence ID" value="tetur06g01400.1"/>
    <property type="gene ID" value="tetur06g01400"/>
</dbReference>
<proteinExistence type="predicted"/>
<protein>
    <submittedName>
        <fullName evidence="2">Uncharacterized protein</fullName>
    </submittedName>
</protein>
<dbReference type="Pfam" id="PF00400">
    <property type="entry name" value="WD40"/>
    <property type="match status" value="1"/>
</dbReference>
<evidence type="ECO:0000313" key="3">
    <source>
        <dbReference type="Proteomes" id="UP000015104"/>
    </source>
</evidence>
<evidence type="ECO:0000256" key="1">
    <source>
        <dbReference type="PROSITE-ProRule" id="PRU00221"/>
    </source>
</evidence>
<dbReference type="Gene3D" id="2.130.10.10">
    <property type="entry name" value="YVTN repeat-like/Quinoprotein amine dehydrogenase"/>
    <property type="match status" value="1"/>
</dbReference>
<dbReference type="InterPro" id="IPR001680">
    <property type="entry name" value="WD40_rpt"/>
</dbReference>
<dbReference type="AlphaFoldDB" id="T1K6R1"/>
<keyword evidence="1" id="KW-0853">WD repeat</keyword>
<name>T1K6R1_TETUR</name>
<organism evidence="2 3">
    <name type="scientific">Tetranychus urticae</name>
    <name type="common">Two-spotted spider mite</name>
    <dbReference type="NCBI Taxonomy" id="32264"/>
    <lineage>
        <taxon>Eukaryota</taxon>
        <taxon>Metazoa</taxon>
        <taxon>Ecdysozoa</taxon>
        <taxon>Arthropoda</taxon>
        <taxon>Chelicerata</taxon>
        <taxon>Arachnida</taxon>
        <taxon>Acari</taxon>
        <taxon>Acariformes</taxon>
        <taxon>Trombidiformes</taxon>
        <taxon>Prostigmata</taxon>
        <taxon>Eleutherengona</taxon>
        <taxon>Raphignathae</taxon>
        <taxon>Tetranychoidea</taxon>
        <taxon>Tetranychidae</taxon>
        <taxon>Tetranychus</taxon>
    </lineage>
</organism>
<dbReference type="PROSITE" id="PS50294">
    <property type="entry name" value="WD_REPEATS_REGION"/>
    <property type="match status" value="1"/>
</dbReference>
<dbReference type="InterPro" id="IPR036322">
    <property type="entry name" value="WD40_repeat_dom_sf"/>
</dbReference>
<sequence length="81" mass="9448">MNFQICPSPKILIPLLFYYHFFYNGHTDEVRSVDVESEGQFIVSGGDDSTCRIWEGDYFAYLVSSKVFQYSISILRVLHRT</sequence>
<dbReference type="HOGENOM" id="CLU_2576932_0_0_1"/>
<reference evidence="2" key="2">
    <citation type="submission" date="2015-06" db="UniProtKB">
        <authorList>
            <consortium name="EnsemblMetazoa"/>
        </authorList>
    </citation>
    <scope>IDENTIFICATION</scope>
</reference>
<dbReference type="Proteomes" id="UP000015104">
    <property type="component" value="Unassembled WGS sequence"/>
</dbReference>
<dbReference type="STRING" id="32264.T1K6R1"/>